<feature type="transmembrane region" description="Helical" evidence="7">
    <location>
        <begin position="261"/>
        <end position="283"/>
    </location>
</feature>
<keyword evidence="3 7" id="KW-0812">Transmembrane</keyword>
<feature type="transmembrane region" description="Helical" evidence="7">
    <location>
        <begin position="788"/>
        <end position="806"/>
    </location>
</feature>
<dbReference type="eggNOG" id="COG0577">
    <property type="taxonomic scope" value="Bacteria"/>
</dbReference>
<evidence type="ECO:0000256" key="6">
    <source>
        <dbReference type="ARBA" id="ARBA00038076"/>
    </source>
</evidence>
<dbReference type="GO" id="GO:0005886">
    <property type="term" value="C:plasma membrane"/>
    <property type="evidence" value="ECO:0007669"/>
    <property type="project" value="UniProtKB-SubCell"/>
</dbReference>
<dbReference type="GO" id="GO:0022857">
    <property type="term" value="F:transmembrane transporter activity"/>
    <property type="evidence" value="ECO:0007669"/>
    <property type="project" value="TreeGrafter"/>
</dbReference>
<reference evidence="9 10" key="2">
    <citation type="submission" date="2008-10" db="EMBL/GenBank/DDBJ databases">
        <title>Draft genome sequence of Anaerococcus hydrogenalis (DSM 7454).</title>
        <authorList>
            <person name="Sudarsanam P."/>
            <person name="Ley R."/>
            <person name="Guruge J."/>
            <person name="Turnbaugh P.J."/>
            <person name="Mahowald M."/>
            <person name="Liep D."/>
            <person name="Gordon J."/>
        </authorList>
    </citation>
    <scope>NUCLEOTIDE SEQUENCE [LARGE SCALE GENOMIC DNA]</scope>
    <source>
        <strain evidence="9 10">DSM 7454</strain>
    </source>
</reference>
<dbReference type="Pfam" id="PF02687">
    <property type="entry name" value="FtsX"/>
    <property type="match status" value="1"/>
</dbReference>
<evidence type="ECO:0000313" key="10">
    <source>
        <dbReference type="Proteomes" id="UP000005451"/>
    </source>
</evidence>
<feature type="domain" description="ABC3 transporter permease C-terminal" evidence="8">
    <location>
        <begin position="261"/>
        <end position="383"/>
    </location>
</feature>
<evidence type="ECO:0000256" key="5">
    <source>
        <dbReference type="ARBA" id="ARBA00023136"/>
    </source>
</evidence>
<feature type="transmembrane region" description="Helical" evidence="7">
    <location>
        <begin position="421"/>
        <end position="440"/>
    </location>
</feature>
<evidence type="ECO:0000256" key="4">
    <source>
        <dbReference type="ARBA" id="ARBA00022989"/>
    </source>
</evidence>
<evidence type="ECO:0000256" key="2">
    <source>
        <dbReference type="ARBA" id="ARBA00022475"/>
    </source>
</evidence>
<feature type="transmembrane region" description="Helical" evidence="7">
    <location>
        <begin position="693"/>
        <end position="714"/>
    </location>
</feature>
<dbReference type="PANTHER" id="PTHR30572:SF4">
    <property type="entry name" value="ABC TRANSPORTER PERMEASE YTRF"/>
    <property type="match status" value="1"/>
</dbReference>
<name>B6W6F5_9FIRM</name>
<keyword evidence="5 7" id="KW-0472">Membrane</keyword>
<dbReference type="InterPro" id="IPR050250">
    <property type="entry name" value="Macrolide_Exporter_MacB"/>
</dbReference>
<comment type="caution">
    <text evidence="9">The sequence shown here is derived from an EMBL/GenBank/DDBJ whole genome shotgun (WGS) entry which is preliminary data.</text>
</comment>
<reference evidence="9 10" key="1">
    <citation type="submission" date="2008-09" db="EMBL/GenBank/DDBJ databases">
        <authorList>
            <person name="Fulton L."/>
            <person name="Clifton S."/>
            <person name="Fulton B."/>
            <person name="Xu J."/>
            <person name="Minx P."/>
            <person name="Pepin K.H."/>
            <person name="Johnson M."/>
            <person name="Thiruvilangam P."/>
            <person name="Bhonagiri V."/>
            <person name="Nash W.E."/>
            <person name="Mardis E.R."/>
            <person name="Wilson R.K."/>
        </authorList>
    </citation>
    <scope>NUCLEOTIDE SEQUENCE [LARGE SCALE GENOMIC DNA]</scope>
    <source>
        <strain evidence="9 10">DSM 7454</strain>
    </source>
</reference>
<evidence type="ECO:0000259" key="8">
    <source>
        <dbReference type="Pfam" id="PF02687"/>
    </source>
</evidence>
<dbReference type="PANTHER" id="PTHR30572">
    <property type="entry name" value="MEMBRANE COMPONENT OF TRANSPORTER-RELATED"/>
    <property type="match status" value="1"/>
</dbReference>
<feature type="transmembrane region" description="Helical" evidence="7">
    <location>
        <begin position="12"/>
        <end position="30"/>
    </location>
</feature>
<keyword evidence="4 7" id="KW-1133">Transmembrane helix</keyword>
<evidence type="ECO:0000313" key="9">
    <source>
        <dbReference type="EMBL" id="EEB36898.1"/>
    </source>
</evidence>
<gene>
    <name evidence="9" type="ORF">ANHYDRO_00135</name>
</gene>
<evidence type="ECO:0000256" key="1">
    <source>
        <dbReference type="ARBA" id="ARBA00004651"/>
    </source>
</evidence>
<dbReference type="STRING" id="561177.ANHYDRO_00135"/>
<keyword evidence="2" id="KW-1003">Cell membrane</keyword>
<accession>B6W6F5</accession>
<organism evidence="9 10">
    <name type="scientific">Anaerococcus hydrogenalis DSM 7454</name>
    <dbReference type="NCBI Taxonomy" id="561177"/>
    <lineage>
        <taxon>Bacteria</taxon>
        <taxon>Bacillati</taxon>
        <taxon>Bacillota</taxon>
        <taxon>Tissierellia</taxon>
        <taxon>Tissierellales</taxon>
        <taxon>Peptoniphilaceae</taxon>
        <taxon>Anaerococcus</taxon>
    </lineage>
</organism>
<dbReference type="AlphaFoldDB" id="B6W6F5"/>
<evidence type="ECO:0000256" key="3">
    <source>
        <dbReference type="ARBA" id="ARBA00022692"/>
    </source>
</evidence>
<proteinExistence type="inferred from homology"/>
<evidence type="ECO:0000256" key="7">
    <source>
        <dbReference type="SAM" id="Phobius"/>
    </source>
</evidence>
<feature type="transmembrane region" description="Helical" evidence="7">
    <location>
        <begin position="313"/>
        <end position="334"/>
    </location>
</feature>
<dbReference type="Proteomes" id="UP000005451">
    <property type="component" value="Unassembled WGS sequence"/>
</dbReference>
<dbReference type="EMBL" id="ABXA01000003">
    <property type="protein sequence ID" value="EEB36898.1"/>
    <property type="molecule type" value="Genomic_DNA"/>
</dbReference>
<protein>
    <submittedName>
        <fullName evidence="9">Efflux ABC transporter, permease protein</fullName>
    </submittedName>
</protein>
<sequence>MRIMNKKNLSISLSLFITAIFFTFCVYFGYVNNKFDYEHFRNRSIYDAKIISDTVFSDSSKLKEIKNIKEAGEVAVENNSAKLSQNVLVVNYIDQGYNKMLEDNMLKEGSFATKDNEITIPKSLAKKENLKIGDKIKVEFGNRLVDGKQIKAVSSVTKDEEFIRKDSKEYVISGLTRNLYNENMKVFYASTVIGKGQKTNSFVRFDNFRKAYSNKDNLEKEIASALNKDKVELAFSEIMKDYYNVDGSLLQQNRQVIVDSILIFATILIFIFFVKNIFTVWGLRKIREISMYKSIGSTDYQIYKLLLKDGLKISFLPIVLGHIFGYGGINLLNLGIQRIVEVEEKYKYIEFSPSLSLVVLLICFFIIFISIFAPAKKIAKINIIDGIKGNFSDKNIKLKRNKDIWKELKINNLKTISSQRYISAIGMIIVSIFLIVFSMAKYNRVKNTYTYNTNINILIHSNEAEVPNVLKDIMKTTENHRAFLSTEKYISLSKDQNYSDEFRSLDLDETIRKYYDNGEDFYLDGIITALDDQTFEKIGGKKGEALLLNRVQVNPNAPIDGSETTKYFKNINSLNYSITEEKKDYNYSIKVDKLIDSTKDFRQRRLPFYVNLYVDFETYFKLLDEWNKYYLKNNNELRRNTYELSMQVDENKLDDIKNEVKERLDSSIAYNETYNLTTSKDVEANRMKDVKTFGLMIISIASIIFILNITNGYSSINLSLMARKKEIGSLISCGIDEEELKHIYTRDFILEEIKSLAIVLIVSFAALFVIAKISPTLDMKILLSYFEYKYFLAFGILIYGINILIYKTTLQNILKIDPIDLIRGFD</sequence>
<comment type="similarity">
    <text evidence="6">Belongs to the ABC-4 integral membrane protein family.</text>
</comment>
<feature type="transmembrane region" description="Helical" evidence="7">
    <location>
        <begin position="354"/>
        <end position="373"/>
    </location>
</feature>
<comment type="subcellular location">
    <subcellularLocation>
        <location evidence="1">Cell membrane</location>
        <topology evidence="1">Multi-pass membrane protein</topology>
    </subcellularLocation>
</comment>
<dbReference type="InterPro" id="IPR003838">
    <property type="entry name" value="ABC3_permease_C"/>
</dbReference>
<feature type="transmembrane region" description="Helical" evidence="7">
    <location>
        <begin position="756"/>
        <end position="776"/>
    </location>
</feature>